<accession>A0A2T4Z7Z0</accession>
<dbReference type="EMBL" id="PZZP01000001">
    <property type="protein sequence ID" value="PTM57989.1"/>
    <property type="molecule type" value="Genomic_DNA"/>
</dbReference>
<dbReference type="InterPro" id="IPR023809">
    <property type="entry name" value="Thiopep_bacteriocin_synth_dom"/>
</dbReference>
<evidence type="ECO:0000313" key="2">
    <source>
        <dbReference type="EMBL" id="PTM57989.1"/>
    </source>
</evidence>
<dbReference type="Pfam" id="PF14028">
    <property type="entry name" value="Lant_dehydr_C"/>
    <property type="match status" value="1"/>
</dbReference>
<organism evidence="2 3">
    <name type="scientific">Desmospora activa DSM 45169</name>
    <dbReference type="NCBI Taxonomy" id="1121389"/>
    <lineage>
        <taxon>Bacteria</taxon>
        <taxon>Bacillati</taxon>
        <taxon>Bacillota</taxon>
        <taxon>Bacilli</taxon>
        <taxon>Bacillales</taxon>
        <taxon>Thermoactinomycetaceae</taxon>
        <taxon>Desmospora</taxon>
    </lineage>
</organism>
<name>A0A2T4Z7Z0_9BACL</name>
<comment type="caution">
    <text evidence="2">The sequence shown here is derived from an EMBL/GenBank/DDBJ whole genome shotgun (WGS) entry which is preliminary data.</text>
</comment>
<gene>
    <name evidence="2" type="ORF">C8J48_0561</name>
</gene>
<feature type="domain" description="Thiopeptide-type bacteriocin biosynthesis" evidence="1">
    <location>
        <begin position="3"/>
        <end position="304"/>
    </location>
</feature>
<protein>
    <submittedName>
        <fullName evidence="2">Thiopeptide-type bacteriocin biosynthesis protein</fullName>
    </submittedName>
</protein>
<dbReference type="RefSeq" id="WP_107724851.1">
    <property type="nucleotide sequence ID" value="NZ_PZZP01000001.1"/>
</dbReference>
<keyword evidence="3" id="KW-1185">Reference proteome</keyword>
<evidence type="ECO:0000313" key="3">
    <source>
        <dbReference type="Proteomes" id="UP000241639"/>
    </source>
</evidence>
<sequence>MGWKSYHVFYHDEDKMDELLCFLKEHFLDKVIRKRYFFFIRYWKGGPHLRLRIKELSDEEEKTFYHVVNHFFYKNPSEVTLNKIEFYHRYQMLLDKETKYMEWFANHSIHQIDYIPELRRYNGPKVMALSEEQFTYSSMYILEILQRRNIKSYKDRYKFGLQSIIYMVRSMKLSLQKQIDFLRSYCIGTITAYLPNQIDAVLFKFSNFYKENESVYRSFLKNSWMNDHPSFYKQYLLFSKEIKNHYDQGDFIYNNIKIQSIEDWHPKETAVGQTYWSWIHMHSNRLGISPMTEAEIAFQLSHALDSVRRENNEIAVN</sequence>
<evidence type="ECO:0000259" key="1">
    <source>
        <dbReference type="Pfam" id="PF14028"/>
    </source>
</evidence>
<proteinExistence type="predicted"/>
<dbReference type="AlphaFoldDB" id="A0A2T4Z7Z0"/>
<reference evidence="2 3" key="1">
    <citation type="submission" date="2018-04" db="EMBL/GenBank/DDBJ databases">
        <title>Genomic Encyclopedia of Archaeal and Bacterial Type Strains, Phase II (KMG-II): from individual species to whole genera.</title>
        <authorList>
            <person name="Goeker M."/>
        </authorList>
    </citation>
    <scope>NUCLEOTIDE SEQUENCE [LARGE SCALE GENOMIC DNA]</scope>
    <source>
        <strain evidence="2 3">DSM 45169</strain>
    </source>
</reference>
<dbReference type="OrthoDB" id="1273722at2"/>
<dbReference type="Proteomes" id="UP000241639">
    <property type="component" value="Unassembled WGS sequence"/>
</dbReference>